<keyword evidence="3" id="KW-0446">Lipid-binding</keyword>
<evidence type="ECO:0000313" key="6">
    <source>
        <dbReference type="Proteomes" id="UP000176087"/>
    </source>
</evidence>
<accession>A0A1E7JPE2</accession>
<keyword evidence="2" id="KW-0333">Golgi apparatus</keyword>
<evidence type="ECO:0000313" key="5">
    <source>
        <dbReference type="EMBL" id="OEU90152.1"/>
    </source>
</evidence>
<dbReference type="RefSeq" id="WP_070009005.1">
    <property type="nucleotide sequence ID" value="NZ_LJGS01000036.1"/>
</dbReference>
<dbReference type="InterPro" id="IPR008628">
    <property type="entry name" value="GPP34-like"/>
</dbReference>
<name>A0A1E7JPE2_9ACTN</name>
<dbReference type="GO" id="GO:0012505">
    <property type="term" value="C:endomembrane system"/>
    <property type="evidence" value="ECO:0007669"/>
    <property type="project" value="UniProtKB-ARBA"/>
</dbReference>
<evidence type="ECO:0008006" key="7">
    <source>
        <dbReference type="Google" id="ProtNLM"/>
    </source>
</evidence>
<gene>
    <name evidence="5" type="ORF">AN215_11365</name>
</gene>
<comment type="subcellular location">
    <subcellularLocation>
        <location evidence="1">Golgi apparatus membrane</location>
        <topology evidence="1">Peripheral membrane protein</topology>
        <orientation evidence="1">Cytoplasmic side</orientation>
    </subcellularLocation>
</comment>
<protein>
    <recommendedName>
        <fullName evidence="7">GPP34 family phosphoprotein</fullName>
    </recommendedName>
</protein>
<evidence type="ECO:0000256" key="3">
    <source>
        <dbReference type="ARBA" id="ARBA00023121"/>
    </source>
</evidence>
<dbReference type="AlphaFoldDB" id="A0A1E7JPE2"/>
<organism evidence="5 6">
    <name type="scientific">Streptomyces abyssalis</name>
    <dbReference type="NCBI Taxonomy" id="933944"/>
    <lineage>
        <taxon>Bacteria</taxon>
        <taxon>Bacillati</taxon>
        <taxon>Actinomycetota</taxon>
        <taxon>Actinomycetes</taxon>
        <taxon>Kitasatosporales</taxon>
        <taxon>Streptomycetaceae</taxon>
        <taxon>Streptomyces</taxon>
    </lineage>
</organism>
<evidence type="ECO:0000256" key="1">
    <source>
        <dbReference type="ARBA" id="ARBA00004255"/>
    </source>
</evidence>
<dbReference type="Gene3D" id="1.10.3630.10">
    <property type="entry name" value="yeast vps74-n-term truncation variant domain like"/>
    <property type="match status" value="1"/>
</dbReference>
<sequence>MSTPRDLMIIALDVTPSRPVKQGELSLALAGAELVDLLGAGAVTLEDDLIVPGDGTPVTDPLLERAAASFAREAPHEPVGDWLWRRGRGLASAYLDALQAEGQLTRRRSRWSPFRTGRTVPADSYGRRRAGDRWASEEPVLLALATTVGIRDDETGRDTRIVDDEAVETVLAAVDGASVELEAVRQRRSVEQDAFDNIWRGD</sequence>
<dbReference type="STRING" id="933944.AN215_11365"/>
<proteinExistence type="predicted"/>
<keyword evidence="6" id="KW-1185">Reference proteome</keyword>
<dbReference type="OrthoDB" id="3871310at2"/>
<dbReference type="EMBL" id="LJGT01000038">
    <property type="protein sequence ID" value="OEU90152.1"/>
    <property type="molecule type" value="Genomic_DNA"/>
</dbReference>
<dbReference type="InterPro" id="IPR038261">
    <property type="entry name" value="GPP34-like_sf"/>
</dbReference>
<dbReference type="GO" id="GO:0005737">
    <property type="term" value="C:cytoplasm"/>
    <property type="evidence" value="ECO:0007669"/>
    <property type="project" value="UniProtKB-ARBA"/>
</dbReference>
<dbReference type="Proteomes" id="UP000176087">
    <property type="component" value="Unassembled WGS sequence"/>
</dbReference>
<dbReference type="Pfam" id="PF05719">
    <property type="entry name" value="GPP34"/>
    <property type="match status" value="1"/>
</dbReference>
<keyword evidence="4" id="KW-0472">Membrane</keyword>
<dbReference type="GO" id="GO:0070273">
    <property type="term" value="F:phosphatidylinositol-4-phosphate binding"/>
    <property type="evidence" value="ECO:0007669"/>
    <property type="project" value="InterPro"/>
</dbReference>
<dbReference type="PATRIC" id="fig|933944.5.peg.5311"/>
<evidence type="ECO:0000256" key="4">
    <source>
        <dbReference type="ARBA" id="ARBA00023136"/>
    </source>
</evidence>
<reference evidence="5 6" key="1">
    <citation type="journal article" date="2016" name="Front. Microbiol.">
        <title>Comparative Genomics Analysis of Streptomyces Species Reveals Their Adaptation to the Marine Environment and Their Diversity at the Genomic Level.</title>
        <authorList>
            <person name="Tian X."/>
            <person name="Zhang Z."/>
            <person name="Yang T."/>
            <person name="Chen M."/>
            <person name="Li J."/>
            <person name="Chen F."/>
            <person name="Yang J."/>
            <person name="Li W."/>
            <person name="Zhang B."/>
            <person name="Zhang Z."/>
            <person name="Wu J."/>
            <person name="Zhang C."/>
            <person name="Long L."/>
            <person name="Xiao J."/>
        </authorList>
    </citation>
    <scope>NUCLEOTIDE SEQUENCE [LARGE SCALE GENOMIC DNA]</scope>
    <source>
        <strain evidence="5 6">SCSIO 10390</strain>
    </source>
</reference>
<comment type="caution">
    <text evidence="5">The sequence shown here is derived from an EMBL/GenBank/DDBJ whole genome shotgun (WGS) entry which is preliminary data.</text>
</comment>
<evidence type="ECO:0000256" key="2">
    <source>
        <dbReference type="ARBA" id="ARBA00023034"/>
    </source>
</evidence>